<dbReference type="InterPro" id="IPR013325">
    <property type="entry name" value="RNA_pol_sigma_r2"/>
</dbReference>
<proteinExistence type="predicted"/>
<name>A0A3G2R1N9_9FIRM</name>
<evidence type="ECO:0000313" key="2">
    <source>
        <dbReference type="EMBL" id="AYO29363.1"/>
    </source>
</evidence>
<dbReference type="EMBL" id="CP033169">
    <property type="protein sequence ID" value="AYO29363.1"/>
    <property type="molecule type" value="Genomic_DNA"/>
</dbReference>
<dbReference type="GO" id="GO:0003700">
    <property type="term" value="F:DNA-binding transcription factor activity"/>
    <property type="evidence" value="ECO:0007669"/>
    <property type="project" value="InterPro"/>
</dbReference>
<feature type="domain" description="Helix-turn-helix conjugative transposon-like" evidence="1">
    <location>
        <begin position="26"/>
        <end position="62"/>
    </location>
</feature>
<dbReference type="AlphaFoldDB" id="A0A3G2R1N9"/>
<reference evidence="2 3" key="1">
    <citation type="submission" date="2018-10" db="EMBL/GenBank/DDBJ databases">
        <authorList>
            <person name="Zhang X."/>
        </authorList>
    </citation>
    <scope>NUCLEOTIDE SEQUENCE [LARGE SCALE GENOMIC DNA]</scope>
    <source>
        <strain evidence="2 3">SK-G1</strain>
    </source>
</reference>
<evidence type="ECO:0000313" key="3">
    <source>
        <dbReference type="Proteomes" id="UP000280960"/>
    </source>
</evidence>
<organism evidence="2 3">
    <name type="scientific">Biomaibacter acetigenes</name>
    <dbReference type="NCBI Taxonomy" id="2316383"/>
    <lineage>
        <taxon>Bacteria</taxon>
        <taxon>Bacillati</taxon>
        <taxon>Bacillota</taxon>
        <taxon>Clostridia</taxon>
        <taxon>Thermosediminibacterales</taxon>
        <taxon>Tepidanaerobacteraceae</taxon>
        <taxon>Biomaibacter</taxon>
    </lineage>
</organism>
<accession>A0A3G2R1N9</accession>
<evidence type="ECO:0000259" key="1">
    <source>
        <dbReference type="Pfam" id="PF12645"/>
    </source>
</evidence>
<sequence>MSFLKNRKKHDEKRMIIVAKKQKLKELILKAQGGDQDAFNQVIERFKPIVKKYARRFGSEDVCSEIVEWIINATMRYKEKSTWGREELEKFLSANKYKNKT</sequence>
<dbReference type="Gene3D" id="1.10.1740.10">
    <property type="match status" value="1"/>
</dbReference>
<dbReference type="InterPro" id="IPR024760">
    <property type="entry name" value="HTH_dom_conjug_TS-like"/>
</dbReference>
<dbReference type="Proteomes" id="UP000280960">
    <property type="component" value="Chromosome"/>
</dbReference>
<protein>
    <recommendedName>
        <fullName evidence="1">Helix-turn-helix conjugative transposon-like domain-containing protein</fullName>
    </recommendedName>
</protein>
<dbReference type="Pfam" id="PF12645">
    <property type="entry name" value="HTH_16"/>
    <property type="match status" value="1"/>
</dbReference>
<dbReference type="SUPFAM" id="SSF88946">
    <property type="entry name" value="Sigma2 domain of RNA polymerase sigma factors"/>
    <property type="match status" value="1"/>
</dbReference>
<dbReference type="RefSeq" id="WP_120767195.1">
    <property type="nucleotide sequence ID" value="NZ_CP033169.1"/>
</dbReference>
<dbReference type="KEGG" id="bacg:D2962_00975"/>
<dbReference type="GO" id="GO:0006352">
    <property type="term" value="P:DNA-templated transcription initiation"/>
    <property type="evidence" value="ECO:0007669"/>
    <property type="project" value="InterPro"/>
</dbReference>
<keyword evidence="3" id="KW-1185">Reference proteome</keyword>
<gene>
    <name evidence="2" type="ORF">D2962_00975</name>
</gene>